<reference evidence="1" key="1">
    <citation type="journal article" date="2018" name="Antonie Van Leeuwenhoek">
        <title>Proteinivorax hydrogeniformans sp. nov., an anaerobic, haloalkaliphilic bacterium fermenting proteinaceous compounds with high hydrogen production.</title>
        <authorList>
            <person name="Boltyanskaya Y."/>
            <person name="Detkova E."/>
            <person name="Pimenov N."/>
            <person name="Kevbrin V."/>
        </authorList>
    </citation>
    <scope>NUCLEOTIDE SEQUENCE</scope>
    <source>
        <strain evidence="1">Z-710</strain>
    </source>
</reference>
<organism evidence="1">
    <name type="scientific">Proteinivorax hydrogeniformans</name>
    <dbReference type="NCBI Taxonomy" id="1826727"/>
    <lineage>
        <taxon>Bacteria</taxon>
        <taxon>Bacillati</taxon>
        <taxon>Bacillota</taxon>
        <taxon>Clostridia</taxon>
        <taxon>Eubacteriales</taxon>
        <taxon>Proteinivoracaceae</taxon>
        <taxon>Proteinivorax</taxon>
    </lineage>
</organism>
<name>A0AAU8HV80_9FIRM</name>
<dbReference type="EMBL" id="CP159485">
    <property type="protein sequence ID" value="XCI29305.1"/>
    <property type="molecule type" value="Genomic_DNA"/>
</dbReference>
<reference evidence="1" key="2">
    <citation type="submission" date="2024-06" db="EMBL/GenBank/DDBJ databases">
        <authorList>
            <person name="Petrova K.O."/>
            <person name="Toshchakov S.V."/>
            <person name="Boltjanskaja Y.V."/>
            <person name="Kevbrin V.V."/>
        </authorList>
    </citation>
    <scope>NUCLEOTIDE SEQUENCE</scope>
    <source>
        <strain evidence="1">Z-710</strain>
    </source>
</reference>
<dbReference type="AlphaFoldDB" id="A0AAU8HV80"/>
<dbReference type="RefSeq" id="WP_353893853.1">
    <property type="nucleotide sequence ID" value="NZ_CP159485.1"/>
</dbReference>
<gene>
    <name evidence="1" type="ORF">PRVXH_000619</name>
</gene>
<evidence type="ECO:0000313" key="1">
    <source>
        <dbReference type="EMBL" id="XCI29305.1"/>
    </source>
</evidence>
<protein>
    <submittedName>
        <fullName evidence="1">Uncharacterized protein</fullName>
    </submittedName>
</protein>
<proteinExistence type="predicted"/>
<accession>A0AAU8HV80</accession>
<sequence>MFIKNEASQLLFNKFKEKFPYDIKSLSSEIYPNLKENIVEFKSTLILSNGLRKVSVLLNKEFDVVEVSYLGYPLKFKEHNAFFYNNEVKVISVKLPVNPKLLDKIKLTFKYYSTPNPWVSIKKDGFFVNANGYVFPQKPTDNNHPSKVSLASKKGLKLMCGGSITKDGFKADKQVVHFESKSCYGLSVIGNNSLKSLDNYRNYNITILYPRKYLNQARKINAITKSLLEKWDSYLPYPLDKKINIILSDGNFTPFSDGVNTVLPTWLIDEIKEKGGTPKEREEILFKSLAPKIVKVWFKSIQVPPSQKWFVESICDFAALHSFNWKYNENNIFKEPAWANKHYDQLTTDEKTKLGSYYIQLAINRSGKSVEEFLRDLINKRNVNMESIAKPFFQGSSWNVNRLKKLTAKILPNKNTSRF</sequence>